<name>A0AAU9W460_9CNID</name>
<evidence type="ECO:0000313" key="1">
    <source>
        <dbReference type="EMBL" id="CAH3103483.1"/>
    </source>
</evidence>
<keyword evidence="2" id="KW-1185">Reference proteome</keyword>
<comment type="caution">
    <text evidence="1">The sequence shown here is derived from an EMBL/GenBank/DDBJ whole genome shotgun (WGS) entry which is preliminary data.</text>
</comment>
<protein>
    <submittedName>
        <fullName evidence="1">Uncharacterized protein</fullName>
    </submittedName>
</protein>
<feature type="non-terminal residue" evidence="1">
    <location>
        <position position="154"/>
    </location>
</feature>
<dbReference type="EMBL" id="CALNXJ010000009">
    <property type="protein sequence ID" value="CAH3103483.1"/>
    <property type="molecule type" value="Genomic_DNA"/>
</dbReference>
<proteinExistence type="predicted"/>
<accession>A0AAU9W460</accession>
<reference evidence="1 2" key="1">
    <citation type="submission" date="2022-05" db="EMBL/GenBank/DDBJ databases">
        <authorList>
            <consortium name="Genoscope - CEA"/>
            <person name="William W."/>
        </authorList>
    </citation>
    <scope>NUCLEOTIDE SEQUENCE [LARGE SCALE GENOMIC DNA]</scope>
</reference>
<dbReference type="AlphaFoldDB" id="A0AAU9W460"/>
<dbReference type="Proteomes" id="UP001159428">
    <property type="component" value="Unassembled WGS sequence"/>
</dbReference>
<evidence type="ECO:0000313" key="2">
    <source>
        <dbReference type="Proteomes" id="UP001159428"/>
    </source>
</evidence>
<feature type="non-terminal residue" evidence="1">
    <location>
        <position position="1"/>
    </location>
</feature>
<sequence length="154" mass="17635">RFFKNNDKCKLVKVDSLDNTEAAPFLKNAKEDRPDLVSIAVPMGVQENASFIVDLDSLLNYRDLFSDDNGSWKMTGARLKFFRVQKEGGQVVSIGKVKREGEAQESIRRLSCIYKSCPFRHRTIVAIEYGKEIDKRFPIVLINYRPEGSPQTFK</sequence>
<organism evidence="1 2">
    <name type="scientific">Pocillopora meandrina</name>
    <dbReference type="NCBI Taxonomy" id="46732"/>
    <lineage>
        <taxon>Eukaryota</taxon>
        <taxon>Metazoa</taxon>
        <taxon>Cnidaria</taxon>
        <taxon>Anthozoa</taxon>
        <taxon>Hexacorallia</taxon>
        <taxon>Scleractinia</taxon>
        <taxon>Astrocoeniina</taxon>
        <taxon>Pocilloporidae</taxon>
        <taxon>Pocillopora</taxon>
    </lineage>
</organism>
<gene>
    <name evidence="1" type="ORF">PMEA_00035143</name>
</gene>